<geneLocation type="plasmid" evidence="1">
    <name>pLG1</name>
</geneLocation>
<protein>
    <submittedName>
        <fullName evidence="1">Uncharacterized protein</fullName>
    </submittedName>
</protein>
<organism evidence="1">
    <name type="scientific">Enterococcus faecium</name>
    <name type="common">Streptococcus faecium</name>
    <dbReference type="NCBI Taxonomy" id="1352"/>
    <lineage>
        <taxon>Bacteria</taxon>
        <taxon>Bacillati</taxon>
        <taxon>Bacillota</taxon>
        <taxon>Bacilli</taxon>
        <taxon>Lactobacillales</taxon>
        <taxon>Enterococcaceae</taxon>
        <taxon>Enterococcus</taxon>
    </lineage>
</organism>
<gene>
    <name evidence="1" type="ORF">pLG1-0072</name>
</gene>
<reference evidence="1" key="1">
    <citation type="journal article" date="2011" name="Int. J. Med. Microbiol.">
        <title>A multiresistance megaplasmid pLG1 bearing a hylEfm genomic island in hospital Enterococcus faecium isolates.</title>
        <authorList>
            <person name="Laverde Gomez J.A."/>
            <person name="van Schaik W."/>
            <person name="Freitas A.R."/>
            <person name="Coque T.M."/>
            <person name="Weaver K.E."/>
            <person name="Francia M.V."/>
            <person name="Witte W."/>
            <person name="Werner G."/>
        </authorList>
    </citation>
    <scope>NUCLEOTIDE SEQUENCE</scope>
    <source>
        <strain evidence="1">64/3xUW2774</strain>
        <plasmid evidence="1">pLG1</plasmid>
    </source>
</reference>
<evidence type="ECO:0000313" key="1">
    <source>
        <dbReference type="EMBL" id="ADO66772.1"/>
    </source>
</evidence>
<keyword evidence="1" id="KW-0614">Plasmid</keyword>
<accession>E3USE5</accession>
<proteinExistence type="predicted"/>
<sequence length="85" mass="9865">MSQNVVHSDPDLILHNSSVLIDKEPILLVDVWKRYFAHGEQAVLLEKSCILLMQLRVFILVSEKSQKRALLNEKVLLKLLINRFL</sequence>
<name>E3USE5_ENTFC</name>
<dbReference type="EMBL" id="HM565170">
    <property type="protein sequence ID" value="ADO66772.1"/>
    <property type="molecule type" value="Genomic_DNA"/>
</dbReference>
<dbReference type="AlphaFoldDB" id="E3USE5"/>